<accession>K6ZHT8</accession>
<reference evidence="2" key="1">
    <citation type="journal article" date="2014" name="Environ. Microbiol.">
        <title>Comparative genomics of the marine bacterial genus Glaciecola reveals the high degree of genomic diversity and genomic characteristic for cold adaptation.</title>
        <authorList>
            <person name="Qin Q.L."/>
            <person name="Xie B.B."/>
            <person name="Yu Y."/>
            <person name="Shu Y.L."/>
            <person name="Rong J.C."/>
            <person name="Zhang Y.J."/>
            <person name="Zhao D.L."/>
            <person name="Chen X.L."/>
            <person name="Zhang X.Y."/>
            <person name="Chen B."/>
            <person name="Zhou B.C."/>
            <person name="Zhang Y.Z."/>
        </authorList>
    </citation>
    <scope>NUCLEOTIDE SEQUENCE [LARGE SCALE GENOMIC DNA]</scope>
    <source>
        <strain evidence="2">ACAM 615</strain>
    </source>
</reference>
<dbReference type="RefSeq" id="WP_006013455.1">
    <property type="nucleotide sequence ID" value="NZ_BAEQ01000050.1"/>
</dbReference>
<name>K6ZHT8_9ALTE</name>
<evidence type="ECO:0008006" key="3">
    <source>
        <dbReference type="Google" id="ProtNLM"/>
    </source>
</evidence>
<dbReference type="Pfam" id="PF12069">
    <property type="entry name" value="DUF3549"/>
    <property type="match status" value="1"/>
</dbReference>
<dbReference type="STRING" id="1121922.GCA_000428905_00528"/>
<dbReference type="EMBL" id="BAEQ01000050">
    <property type="protein sequence ID" value="GAC29907.1"/>
    <property type="molecule type" value="Genomic_DNA"/>
</dbReference>
<evidence type="ECO:0000313" key="1">
    <source>
        <dbReference type="EMBL" id="GAC29907.1"/>
    </source>
</evidence>
<comment type="caution">
    <text evidence="1">The sequence shown here is derived from an EMBL/GenBank/DDBJ whole genome shotgun (WGS) entry which is preliminary data.</text>
</comment>
<dbReference type="InterPro" id="IPR021936">
    <property type="entry name" value="DUF3549"/>
</dbReference>
<keyword evidence="2" id="KW-1185">Reference proteome</keyword>
<gene>
    <name evidence="1" type="ORF">GPAL_3056</name>
</gene>
<dbReference type="AlphaFoldDB" id="K6ZHT8"/>
<proteinExistence type="predicted"/>
<dbReference type="Proteomes" id="UP000006251">
    <property type="component" value="Unassembled WGS sequence"/>
</dbReference>
<dbReference type="OrthoDB" id="5597089at2"/>
<organism evidence="1 2">
    <name type="scientific">Brumicola pallidula DSM 14239 = ACAM 615</name>
    <dbReference type="NCBI Taxonomy" id="1121922"/>
    <lineage>
        <taxon>Bacteria</taxon>
        <taxon>Pseudomonadati</taxon>
        <taxon>Pseudomonadota</taxon>
        <taxon>Gammaproteobacteria</taxon>
        <taxon>Alteromonadales</taxon>
        <taxon>Alteromonadaceae</taxon>
        <taxon>Brumicola</taxon>
    </lineage>
</organism>
<protein>
    <recommendedName>
        <fullName evidence="3">DUF3549 domain-containing protein</fullName>
    </recommendedName>
</protein>
<sequence>MNAQTIDTISEFMLHAGTDYRIYDMGRGIESMDSQTFISLENNQLPAPCPRAGHAWFGIVFWNKKVSHEQYIWFVKLPIDERSLIIQAARNQFLEAVVTALGSELEKNAEKGGQLPDNPFVFTPSQQQLADINAIIRRDLRLSTREGLDKAIAYIKNPAIDTWQDLALQDIADLAAHIDQQDIAQAVNQNLAVLPVQVLTAFCSSLENTRFDDALTDQLIELFATVDYAETQHMILRGLKGSQCTDKVSLFITALLTEGQPDTECLVIIAGRHFQLLNDEALLITFCSKLIAHDPSFQLFRGVYADLVQVPTSRMGLLKLMRKPDLPAPIANAIASLYQQVSKRKSTH</sequence>
<evidence type="ECO:0000313" key="2">
    <source>
        <dbReference type="Proteomes" id="UP000006251"/>
    </source>
</evidence>